<dbReference type="Gene3D" id="3.30.2310.20">
    <property type="entry name" value="RelE-like"/>
    <property type="match status" value="1"/>
</dbReference>
<dbReference type="InterPro" id="IPR035093">
    <property type="entry name" value="RelE/ParE_toxin_dom_sf"/>
</dbReference>
<dbReference type="PANTHER" id="PTHR33755:SF6">
    <property type="entry name" value="PLASMID STABILIZATION SYSTEM PROTEIN"/>
    <property type="match status" value="1"/>
</dbReference>
<dbReference type="InterPro" id="IPR007712">
    <property type="entry name" value="RelE/ParE_toxin"/>
</dbReference>
<dbReference type="InterPro" id="IPR051803">
    <property type="entry name" value="TA_system_RelE-like_toxin"/>
</dbReference>
<evidence type="ECO:0000313" key="3">
    <source>
        <dbReference type="EMBL" id="MBT1159500.1"/>
    </source>
</evidence>
<gene>
    <name evidence="3" type="ORF">J1C56_28470</name>
</gene>
<organism evidence="3 4">
    <name type="scientific">Aminobacter anthyllidis</name>
    <dbReference type="NCBI Taxonomy" id="1035067"/>
    <lineage>
        <taxon>Bacteria</taxon>
        <taxon>Pseudomonadati</taxon>
        <taxon>Pseudomonadota</taxon>
        <taxon>Alphaproteobacteria</taxon>
        <taxon>Hyphomicrobiales</taxon>
        <taxon>Phyllobacteriaceae</taxon>
        <taxon>Aminobacter</taxon>
    </lineage>
</organism>
<evidence type="ECO:0000256" key="1">
    <source>
        <dbReference type="ARBA" id="ARBA00006226"/>
    </source>
</evidence>
<dbReference type="Pfam" id="PF05016">
    <property type="entry name" value="ParE_toxin"/>
    <property type="match status" value="1"/>
</dbReference>
<dbReference type="EMBL" id="JAFLWW010000012">
    <property type="protein sequence ID" value="MBT1159500.1"/>
    <property type="molecule type" value="Genomic_DNA"/>
</dbReference>
<accession>A0A9X1AGJ7</accession>
<dbReference type="PANTHER" id="PTHR33755">
    <property type="entry name" value="TOXIN PARE1-RELATED"/>
    <property type="match status" value="1"/>
</dbReference>
<dbReference type="RefSeq" id="WP_214393345.1">
    <property type="nucleotide sequence ID" value="NZ_JAFLWW010000012.1"/>
</dbReference>
<proteinExistence type="inferred from homology"/>
<reference evidence="3" key="2">
    <citation type="submission" date="2021-03" db="EMBL/GenBank/DDBJ databases">
        <authorList>
            <person name="Artuso I."/>
            <person name="Turrini P."/>
            <person name="Pirolo M."/>
            <person name="Lugli G.A."/>
            <person name="Ventura M."/>
            <person name="Visca P."/>
        </authorList>
    </citation>
    <scope>NUCLEOTIDE SEQUENCE</scope>
    <source>
        <strain evidence="3">LMG 26462</strain>
    </source>
</reference>
<reference evidence="3" key="1">
    <citation type="journal article" date="2021" name="Microorganisms">
        <title>Phylogenomic Reconstruction and Metabolic Potential of the Genus Aminobacter.</title>
        <authorList>
            <person name="Artuso I."/>
            <person name="Turrini P."/>
            <person name="Pirolo M."/>
            <person name="Lugli G.A."/>
            <person name="Ventura M."/>
            <person name="Visca P."/>
        </authorList>
    </citation>
    <scope>NUCLEOTIDE SEQUENCE</scope>
    <source>
        <strain evidence="3">LMG 26462</strain>
    </source>
</reference>
<comment type="similarity">
    <text evidence="1">Belongs to the RelE toxin family.</text>
</comment>
<keyword evidence="2" id="KW-1277">Toxin-antitoxin system</keyword>
<evidence type="ECO:0000256" key="2">
    <source>
        <dbReference type="ARBA" id="ARBA00022649"/>
    </source>
</evidence>
<sequence length="98" mass="11190">MIVEFSDEAESDLERIAAYIAKDNPRRALSFIQELRGKCEALAETPKGASLVPRYEQHGIRRGVHGGYLIFYRAEREQIVIIHVRHGAMDYAAILFED</sequence>
<protein>
    <submittedName>
        <fullName evidence="3">Type II toxin-antitoxin system RelE/ParE family toxin</fullName>
    </submittedName>
</protein>
<name>A0A9X1AGJ7_9HYPH</name>
<dbReference type="AlphaFoldDB" id="A0A9X1AGJ7"/>
<comment type="caution">
    <text evidence="3">The sequence shown here is derived from an EMBL/GenBank/DDBJ whole genome shotgun (WGS) entry which is preliminary data.</text>
</comment>
<evidence type="ECO:0000313" key="4">
    <source>
        <dbReference type="Proteomes" id="UP001138921"/>
    </source>
</evidence>
<dbReference type="Proteomes" id="UP001138921">
    <property type="component" value="Unassembled WGS sequence"/>
</dbReference>
<keyword evidence="4" id="KW-1185">Reference proteome</keyword>